<proteinExistence type="predicted"/>
<comment type="caution">
    <text evidence="1">The sequence shown here is derived from an EMBL/GenBank/DDBJ whole genome shotgun (WGS) entry which is preliminary data.</text>
</comment>
<organism evidence="1 2">
    <name type="scientific">Ureibacillus thermosphaericus</name>
    <dbReference type="NCBI Taxonomy" id="51173"/>
    <lineage>
        <taxon>Bacteria</taxon>
        <taxon>Bacillati</taxon>
        <taxon>Bacillota</taxon>
        <taxon>Bacilli</taxon>
        <taxon>Bacillales</taxon>
        <taxon>Caryophanaceae</taxon>
        <taxon>Ureibacillus</taxon>
    </lineage>
</organism>
<protein>
    <submittedName>
        <fullName evidence="1">Uncharacterized protein</fullName>
    </submittedName>
</protein>
<dbReference type="Proteomes" id="UP000557217">
    <property type="component" value="Unassembled WGS sequence"/>
</dbReference>
<keyword evidence="2" id="KW-1185">Reference proteome</keyword>
<dbReference type="AlphaFoldDB" id="A0A840PR43"/>
<evidence type="ECO:0000313" key="1">
    <source>
        <dbReference type="EMBL" id="MBB5148473.1"/>
    </source>
</evidence>
<gene>
    <name evidence="1" type="ORF">HNR36_000859</name>
</gene>
<accession>A0A840PR43</accession>
<reference evidence="1 2" key="1">
    <citation type="submission" date="2020-08" db="EMBL/GenBank/DDBJ databases">
        <title>Genomic Encyclopedia of Type Strains, Phase IV (KMG-IV): sequencing the most valuable type-strain genomes for metagenomic binning, comparative biology and taxonomic classification.</title>
        <authorList>
            <person name="Goeker M."/>
        </authorList>
    </citation>
    <scope>NUCLEOTIDE SEQUENCE [LARGE SCALE GENOMIC DNA]</scope>
    <source>
        <strain evidence="1 2">DSM 10633</strain>
    </source>
</reference>
<sequence length="107" mass="11946">MNDTDRSASCPRPHTHGLPAFGQLVPYPLGRKAKRSVAMVVPRTFREQGLGKQIPDHKLVPSPFGSEAQQLSKDMDGDDDFVFLFQPMTISTLKMNLDARQLSGYKE</sequence>
<evidence type="ECO:0000313" key="2">
    <source>
        <dbReference type="Proteomes" id="UP000557217"/>
    </source>
</evidence>
<dbReference type="EMBL" id="JACHGZ010000006">
    <property type="protein sequence ID" value="MBB5148473.1"/>
    <property type="molecule type" value="Genomic_DNA"/>
</dbReference>
<name>A0A840PR43_URETH</name>